<evidence type="ECO:0000256" key="6">
    <source>
        <dbReference type="SAM" id="SignalP"/>
    </source>
</evidence>
<evidence type="ECO:0000313" key="8">
    <source>
        <dbReference type="EMBL" id="MBA8929194.1"/>
    </source>
</evidence>
<feature type="signal peptide" evidence="6">
    <location>
        <begin position="1"/>
        <end position="24"/>
    </location>
</feature>
<dbReference type="SUPFAM" id="SSF81296">
    <property type="entry name" value="E set domains"/>
    <property type="match status" value="1"/>
</dbReference>
<feature type="chain" id="PRO_5046973104" description="CopC domain-containing protein" evidence="6">
    <location>
        <begin position="25"/>
        <end position="179"/>
    </location>
</feature>
<feature type="domain" description="CopC" evidence="7">
    <location>
        <begin position="25"/>
        <end position="119"/>
    </location>
</feature>
<evidence type="ECO:0000256" key="3">
    <source>
        <dbReference type="ARBA" id="ARBA00022729"/>
    </source>
</evidence>
<organism evidence="8 9">
    <name type="scientific">Kutzneria viridogrisea</name>
    <dbReference type="NCBI Taxonomy" id="47990"/>
    <lineage>
        <taxon>Bacteria</taxon>
        <taxon>Bacillati</taxon>
        <taxon>Actinomycetota</taxon>
        <taxon>Actinomycetes</taxon>
        <taxon>Pseudonocardiales</taxon>
        <taxon>Pseudonocardiaceae</taxon>
        <taxon>Kutzneria</taxon>
    </lineage>
</organism>
<keyword evidence="9" id="KW-1185">Reference proteome</keyword>
<keyword evidence="3 6" id="KW-0732">Signal</keyword>
<gene>
    <name evidence="8" type="ORF">BC739_006412</name>
</gene>
<dbReference type="InterPro" id="IPR032694">
    <property type="entry name" value="CopC/D"/>
</dbReference>
<dbReference type="Proteomes" id="UP000517916">
    <property type="component" value="Unassembled WGS sequence"/>
</dbReference>
<keyword evidence="5" id="KW-0812">Transmembrane</keyword>
<dbReference type="Gene3D" id="2.60.40.1220">
    <property type="match status" value="1"/>
</dbReference>
<keyword evidence="2" id="KW-0479">Metal-binding</keyword>
<sequence>MKRFAVSLLLAVGAMLGLAVPAFAHNVLISSDPKDGASVEVGPSQVTLNFDLPIQAGDFNVVTVNGPGGTRWEGGAATVAGSSISAPVRPLGAAGEYTVGYRILSADGHPVSGAVKFTLSKAGTGTPATPSSTAAASPGASADGGGMPVWPWVVGGVLLLAVGVVVALRAGSSKEDESK</sequence>
<evidence type="ECO:0000256" key="1">
    <source>
        <dbReference type="ARBA" id="ARBA00004196"/>
    </source>
</evidence>
<reference evidence="8 9" key="1">
    <citation type="submission" date="2020-08" db="EMBL/GenBank/DDBJ databases">
        <title>Genomic Encyclopedia of Archaeal and Bacterial Type Strains, Phase II (KMG-II): from individual species to whole genera.</title>
        <authorList>
            <person name="Goeker M."/>
        </authorList>
    </citation>
    <scope>NUCLEOTIDE SEQUENCE [LARGE SCALE GENOMIC DNA]</scope>
    <source>
        <strain evidence="8 9">DSM 43850</strain>
    </source>
</reference>
<name>A0ABR6BQK2_9PSEU</name>
<keyword evidence="5" id="KW-1133">Transmembrane helix</keyword>
<evidence type="ECO:0000313" key="9">
    <source>
        <dbReference type="Proteomes" id="UP000517916"/>
    </source>
</evidence>
<proteinExistence type="predicted"/>
<comment type="caution">
    <text evidence="8">The sequence shown here is derived from an EMBL/GenBank/DDBJ whole genome shotgun (WGS) entry which is preliminary data.</text>
</comment>
<dbReference type="InterPro" id="IPR007348">
    <property type="entry name" value="CopC_dom"/>
</dbReference>
<evidence type="ECO:0000256" key="2">
    <source>
        <dbReference type="ARBA" id="ARBA00022723"/>
    </source>
</evidence>
<dbReference type="PANTHER" id="PTHR34820:SF4">
    <property type="entry name" value="INNER MEMBRANE PROTEIN YEBZ"/>
    <property type="match status" value="1"/>
</dbReference>
<dbReference type="EMBL" id="JACJID010000005">
    <property type="protein sequence ID" value="MBA8929194.1"/>
    <property type="molecule type" value="Genomic_DNA"/>
</dbReference>
<keyword evidence="5" id="KW-0472">Membrane</keyword>
<dbReference type="Pfam" id="PF04234">
    <property type="entry name" value="CopC"/>
    <property type="match status" value="1"/>
</dbReference>
<dbReference type="InterPro" id="IPR014755">
    <property type="entry name" value="Cu-Rt/internalin_Ig-like"/>
</dbReference>
<evidence type="ECO:0000259" key="7">
    <source>
        <dbReference type="Pfam" id="PF04234"/>
    </source>
</evidence>
<dbReference type="InterPro" id="IPR014756">
    <property type="entry name" value="Ig_E-set"/>
</dbReference>
<feature type="transmembrane region" description="Helical" evidence="5">
    <location>
        <begin position="149"/>
        <end position="170"/>
    </location>
</feature>
<protein>
    <recommendedName>
        <fullName evidence="7">CopC domain-containing protein</fullName>
    </recommendedName>
</protein>
<dbReference type="PANTHER" id="PTHR34820">
    <property type="entry name" value="INNER MEMBRANE PROTEIN YEBZ"/>
    <property type="match status" value="1"/>
</dbReference>
<dbReference type="RefSeq" id="WP_025353712.1">
    <property type="nucleotide sequence ID" value="NZ_BAAABQ010000022.1"/>
</dbReference>
<evidence type="ECO:0000256" key="4">
    <source>
        <dbReference type="ARBA" id="ARBA00023008"/>
    </source>
</evidence>
<comment type="subcellular location">
    <subcellularLocation>
        <location evidence="1">Cell envelope</location>
    </subcellularLocation>
</comment>
<evidence type="ECO:0000256" key="5">
    <source>
        <dbReference type="SAM" id="Phobius"/>
    </source>
</evidence>
<accession>A0ABR6BQK2</accession>
<keyword evidence="4" id="KW-0186">Copper</keyword>